<organism evidence="1 2">
    <name type="scientific">Periplaneta americana</name>
    <name type="common">American cockroach</name>
    <name type="synonym">Blatta americana</name>
    <dbReference type="NCBI Taxonomy" id="6978"/>
    <lineage>
        <taxon>Eukaryota</taxon>
        <taxon>Metazoa</taxon>
        <taxon>Ecdysozoa</taxon>
        <taxon>Arthropoda</taxon>
        <taxon>Hexapoda</taxon>
        <taxon>Insecta</taxon>
        <taxon>Pterygota</taxon>
        <taxon>Neoptera</taxon>
        <taxon>Polyneoptera</taxon>
        <taxon>Dictyoptera</taxon>
        <taxon>Blattodea</taxon>
        <taxon>Blattoidea</taxon>
        <taxon>Blattidae</taxon>
        <taxon>Blattinae</taxon>
        <taxon>Periplaneta</taxon>
    </lineage>
</organism>
<dbReference type="Proteomes" id="UP001148838">
    <property type="component" value="Unassembled WGS sequence"/>
</dbReference>
<dbReference type="EMBL" id="JAJSOF020000017">
    <property type="protein sequence ID" value="KAJ4439667.1"/>
    <property type="molecule type" value="Genomic_DNA"/>
</dbReference>
<protein>
    <submittedName>
        <fullName evidence="1">Uncharacterized protein</fullName>
    </submittedName>
</protein>
<accession>A0ABQ8T166</accession>
<evidence type="ECO:0000313" key="2">
    <source>
        <dbReference type="Proteomes" id="UP001148838"/>
    </source>
</evidence>
<keyword evidence="2" id="KW-1185">Reference proteome</keyword>
<reference evidence="1 2" key="1">
    <citation type="journal article" date="2022" name="Allergy">
        <title>Genome assembly and annotation of Periplaneta americana reveal a comprehensive cockroach allergen profile.</title>
        <authorList>
            <person name="Wang L."/>
            <person name="Xiong Q."/>
            <person name="Saelim N."/>
            <person name="Wang L."/>
            <person name="Nong W."/>
            <person name="Wan A.T."/>
            <person name="Shi M."/>
            <person name="Liu X."/>
            <person name="Cao Q."/>
            <person name="Hui J.H.L."/>
            <person name="Sookrung N."/>
            <person name="Leung T.F."/>
            <person name="Tungtrongchitr A."/>
            <person name="Tsui S.K.W."/>
        </authorList>
    </citation>
    <scope>NUCLEOTIDE SEQUENCE [LARGE SCALE GENOMIC DNA]</scope>
    <source>
        <strain evidence="1">PWHHKU_190912</strain>
    </source>
</reference>
<proteinExistence type="predicted"/>
<gene>
    <name evidence="1" type="ORF">ANN_07795</name>
</gene>
<comment type="caution">
    <text evidence="1">The sequence shown here is derived from an EMBL/GenBank/DDBJ whole genome shotgun (WGS) entry which is preliminary data.</text>
</comment>
<name>A0ABQ8T166_PERAM</name>
<evidence type="ECO:0000313" key="1">
    <source>
        <dbReference type="EMBL" id="KAJ4439667.1"/>
    </source>
</evidence>
<sequence>MVGLCEGGNEPPGFLKAVSKYVQRSARYLPRDILTRYRIFVSHTVEKNNGDTGVARSAKAFACRYRVALGREFDSRLS</sequence>